<dbReference type="InterPro" id="IPR000639">
    <property type="entry name" value="Epox_hydrolase-like"/>
</dbReference>
<dbReference type="Proteomes" id="UP000198984">
    <property type="component" value="Unassembled WGS sequence"/>
</dbReference>
<keyword evidence="4" id="KW-1185">Reference proteome</keyword>
<evidence type="ECO:0000259" key="2">
    <source>
        <dbReference type="Pfam" id="PF00561"/>
    </source>
</evidence>
<dbReference type="RefSeq" id="WP_089911428.1">
    <property type="nucleotide sequence ID" value="NZ_FOBB01000002.1"/>
</dbReference>
<dbReference type="OrthoDB" id="9773293at2"/>
<dbReference type="GO" id="GO:0016787">
    <property type="term" value="F:hydrolase activity"/>
    <property type="evidence" value="ECO:0007669"/>
    <property type="project" value="UniProtKB-KW"/>
</dbReference>
<evidence type="ECO:0000313" key="3">
    <source>
        <dbReference type="EMBL" id="SEL76926.1"/>
    </source>
</evidence>
<dbReference type="Pfam" id="PF00561">
    <property type="entry name" value="Abhydrolase_1"/>
    <property type="match status" value="1"/>
</dbReference>
<protein>
    <submittedName>
        <fullName evidence="3">Pimeloyl-ACP methyl ester carboxylesterase</fullName>
    </submittedName>
</protein>
<proteinExistence type="predicted"/>
<dbReference type="PRINTS" id="PR00111">
    <property type="entry name" value="ABHYDROLASE"/>
</dbReference>
<dbReference type="EMBL" id="FOBB01000002">
    <property type="protein sequence ID" value="SEL76926.1"/>
    <property type="molecule type" value="Genomic_DNA"/>
</dbReference>
<dbReference type="STRING" id="573321.SAMN04488505_1021069"/>
<dbReference type="PANTHER" id="PTHR43329">
    <property type="entry name" value="EPOXIDE HYDROLASE"/>
    <property type="match status" value="1"/>
</dbReference>
<gene>
    <name evidence="3" type="ORF">SAMN04488505_1021069</name>
</gene>
<dbReference type="InterPro" id="IPR000073">
    <property type="entry name" value="AB_hydrolase_1"/>
</dbReference>
<dbReference type="AlphaFoldDB" id="A0A1H7SY06"/>
<evidence type="ECO:0000313" key="4">
    <source>
        <dbReference type="Proteomes" id="UP000198984"/>
    </source>
</evidence>
<evidence type="ECO:0000256" key="1">
    <source>
        <dbReference type="ARBA" id="ARBA00022801"/>
    </source>
</evidence>
<reference evidence="3 4" key="1">
    <citation type="submission" date="2016-10" db="EMBL/GenBank/DDBJ databases">
        <authorList>
            <person name="de Groot N.N."/>
        </authorList>
    </citation>
    <scope>NUCLEOTIDE SEQUENCE [LARGE SCALE GENOMIC DNA]</scope>
    <source>
        <strain evidence="3 4">DSM 21039</strain>
    </source>
</reference>
<sequence>MSLLTAKTELLEIAYLDEGPSEGPVVFLLHGWPDDVRGWQKVAPILHQAGLRTITPYLRGFGPTHFLAASSIRDGRGFALAQDVIDLADILQINEFYVAGHDWGGRAAYLLAALFPQRVKSLAVMALTFQPHGEFTVPPFPQARQFWYQWFMCVDAGAAAVKKDPIGFAKIQWDTWSPAGWYEEEEFQQTAESFKNPDWTAITLNGYRSRFTNKEATDPRYDYLQHKMLSIEKLDQPALVIIGAADNCDDPSSFDNVEEYFSNSFHRAMLEGVGHFQPREAPEEVAAALIERFK</sequence>
<dbReference type="SUPFAM" id="SSF53474">
    <property type="entry name" value="alpha/beta-Hydrolases"/>
    <property type="match status" value="1"/>
</dbReference>
<accession>A0A1H7SY06</accession>
<dbReference type="Gene3D" id="3.40.50.1820">
    <property type="entry name" value="alpha/beta hydrolase"/>
    <property type="match status" value="1"/>
</dbReference>
<organism evidence="3 4">
    <name type="scientific">Chitinophaga rupis</name>
    <dbReference type="NCBI Taxonomy" id="573321"/>
    <lineage>
        <taxon>Bacteria</taxon>
        <taxon>Pseudomonadati</taxon>
        <taxon>Bacteroidota</taxon>
        <taxon>Chitinophagia</taxon>
        <taxon>Chitinophagales</taxon>
        <taxon>Chitinophagaceae</taxon>
        <taxon>Chitinophaga</taxon>
    </lineage>
</organism>
<name>A0A1H7SY06_9BACT</name>
<dbReference type="PRINTS" id="PR00412">
    <property type="entry name" value="EPOXHYDRLASE"/>
</dbReference>
<feature type="domain" description="AB hydrolase-1" evidence="2">
    <location>
        <begin position="24"/>
        <end position="269"/>
    </location>
</feature>
<keyword evidence="1" id="KW-0378">Hydrolase</keyword>
<dbReference type="InterPro" id="IPR029058">
    <property type="entry name" value="AB_hydrolase_fold"/>
</dbReference>